<dbReference type="Ensembl" id="ENSGMOT00000043553.1">
    <property type="protein sequence ID" value="ENSGMOP00000057320.1"/>
    <property type="gene ID" value="ENSGMOG00000035390.1"/>
</dbReference>
<dbReference type="InterPro" id="IPR006580">
    <property type="entry name" value="Znf_TTF"/>
</dbReference>
<feature type="domain" description="TTF-type" evidence="2">
    <location>
        <begin position="179"/>
        <end position="268"/>
    </location>
</feature>
<dbReference type="OMA" id="QECESTF"/>
<accession>A0A8C5FS72</accession>
<dbReference type="PANTHER" id="PTHR45749:SF37">
    <property type="entry name" value="OS05G0311600 PROTEIN"/>
    <property type="match status" value="1"/>
</dbReference>
<dbReference type="SUPFAM" id="SSF53098">
    <property type="entry name" value="Ribonuclease H-like"/>
    <property type="match status" value="1"/>
</dbReference>
<keyword evidence="4" id="KW-1185">Reference proteome</keyword>
<dbReference type="Pfam" id="PF14291">
    <property type="entry name" value="DUF4371"/>
    <property type="match status" value="1"/>
</dbReference>
<dbReference type="AlphaFoldDB" id="A0A8C5FS72"/>
<sequence length="606" mass="69297">MLMSNLGRRQQSILGFFHPPKKAKISIRVLEQTEETPEGEDCEHEVQEREEEQQEQQGEEVREQHQEQEGEEVREQHLQHEGEEESEQHLEGEEEQQQEGEEEREQHQEHEGEEECEHHLEGEEEQQQKGEEECERHQGHEGEEERELPPGAHDISKTKLEGPTQPHLKAFPKTMQGCALRSFRKDWYAEHTWLEYSQAQNAAYCFACRHFGCSKGQGTVFSSKGGYSNWKKATNKDGGFSLHSKSEAHANAMMAWGEYQKMAKNKTSVLGMISKTNKDQIEENKHYLKTIGEVLLLTATQNIAQRGHRESETSKNQGNFREILNLVSKHDPFIKKRLKEGPRNATYTSKAIQNEILDNLAEMVLDEIMGEVKASKYFSVMADETKDISKKEQMSIVLRYYYDGAVRESFLGFSEAKHLDAGSLASMIIACLTKFGLEYRENLVGQGYDGASVMSGTCSGVQTRIKKEAKHAFYVHCNAHCLNLVLVDCVKKVPEAGEFFSLLQHLYVFMSGSYVHEKWLQRQTEMFQGPPRELPSLSDTRWACRYTACRNIMDRLTAVLTVLDDVANESDSERAVKARGLFHQIDLNFIGLLTVFRTVLGETKHG</sequence>
<feature type="region of interest" description="Disordered" evidence="1">
    <location>
        <begin position="1"/>
        <end position="170"/>
    </location>
</feature>
<name>A0A8C5FS72_GADMO</name>
<evidence type="ECO:0000313" key="4">
    <source>
        <dbReference type="Proteomes" id="UP000694546"/>
    </source>
</evidence>
<proteinExistence type="predicted"/>
<reference evidence="3" key="1">
    <citation type="submission" date="2025-08" db="UniProtKB">
        <authorList>
            <consortium name="Ensembl"/>
        </authorList>
    </citation>
    <scope>IDENTIFICATION</scope>
</reference>
<dbReference type="Proteomes" id="UP000694546">
    <property type="component" value="Chromosome 12"/>
</dbReference>
<dbReference type="GO" id="GO:0015074">
    <property type="term" value="P:DNA integration"/>
    <property type="evidence" value="ECO:0007669"/>
    <property type="project" value="InterPro"/>
</dbReference>
<reference evidence="3" key="2">
    <citation type="submission" date="2025-09" db="UniProtKB">
        <authorList>
            <consortium name="Ensembl"/>
        </authorList>
    </citation>
    <scope>IDENTIFICATION</scope>
</reference>
<dbReference type="SMART" id="SM00597">
    <property type="entry name" value="ZnF_TTF"/>
    <property type="match status" value="1"/>
</dbReference>
<feature type="compositionally biased region" description="Acidic residues" evidence="1">
    <location>
        <begin position="32"/>
        <end position="58"/>
    </location>
</feature>
<protein>
    <recommendedName>
        <fullName evidence="2">TTF-type domain-containing protein</fullName>
    </recommendedName>
</protein>
<organism evidence="3 4">
    <name type="scientific">Gadus morhua</name>
    <name type="common">Atlantic cod</name>
    <dbReference type="NCBI Taxonomy" id="8049"/>
    <lineage>
        <taxon>Eukaryota</taxon>
        <taxon>Metazoa</taxon>
        <taxon>Chordata</taxon>
        <taxon>Craniata</taxon>
        <taxon>Vertebrata</taxon>
        <taxon>Euteleostomi</taxon>
        <taxon>Actinopterygii</taxon>
        <taxon>Neopterygii</taxon>
        <taxon>Teleostei</taxon>
        <taxon>Neoteleostei</taxon>
        <taxon>Acanthomorphata</taxon>
        <taxon>Zeiogadaria</taxon>
        <taxon>Gadariae</taxon>
        <taxon>Gadiformes</taxon>
        <taxon>Gadoidei</taxon>
        <taxon>Gadidae</taxon>
        <taxon>Gadus</taxon>
    </lineage>
</organism>
<dbReference type="InterPro" id="IPR012337">
    <property type="entry name" value="RNaseH-like_sf"/>
</dbReference>
<dbReference type="PANTHER" id="PTHR45749">
    <property type="match status" value="1"/>
</dbReference>
<evidence type="ECO:0000259" key="2">
    <source>
        <dbReference type="SMART" id="SM00597"/>
    </source>
</evidence>
<dbReference type="InterPro" id="IPR025398">
    <property type="entry name" value="DUF4371"/>
</dbReference>
<evidence type="ECO:0000313" key="3">
    <source>
        <dbReference type="Ensembl" id="ENSGMOP00000057320.1"/>
    </source>
</evidence>
<feature type="compositionally biased region" description="Basic and acidic residues" evidence="1">
    <location>
        <begin position="59"/>
        <end position="91"/>
    </location>
</feature>
<evidence type="ECO:0000256" key="1">
    <source>
        <dbReference type="SAM" id="MobiDB-lite"/>
    </source>
</evidence>
<feature type="compositionally biased region" description="Acidic residues" evidence="1">
    <location>
        <begin position="92"/>
        <end position="103"/>
    </location>
</feature>
<dbReference type="GeneTree" id="ENSGT00940000162068"/>
<feature type="compositionally biased region" description="Basic and acidic residues" evidence="1">
    <location>
        <begin position="104"/>
        <end position="143"/>
    </location>
</feature>
<dbReference type="GO" id="GO:0003676">
    <property type="term" value="F:nucleic acid binding"/>
    <property type="evidence" value="ECO:0007669"/>
    <property type="project" value="InterPro"/>
</dbReference>